<dbReference type="Proteomes" id="UP000024635">
    <property type="component" value="Unassembled WGS sequence"/>
</dbReference>
<gene>
    <name evidence="1" type="primary">Acey_s0013.g2109</name>
    <name evidence="1" type="ORF">Y032_0013g2109</name>
</gene>
<reference evidence="2" key="1">
    <citation type="journal article" date="2015" name="Nat. Genet.">
        <title>The genome and transcriptome of the zoonotic hookworm Ancylostoma ceylanicum identify infection-specific gene families.</title>
        <authorList>
            <person name="Schwarz E.M."/>
            <person name="Hu Y."/>
            <person name="Antoshechkin I."/>
            <person name="Miller M.M."/>
            <person name="Sternberg P.W."/>
            <person name="Aroian R.V."/>
        </authorList>
    </citation>
    <scope>NUCLEOTIDE SEQUENCE</scope>
    <source>
        <strain evidence="2">HY135</strain>
    </source>
</reference>
<accession>A0A016VAT8</accession>
<protein>
    <submittedName>
        <fullName evidence="1">Uncharacterized protein</fullName>
    </submittedName>
</protein>
<sequence length="109" mass="12366">MEFVLNSTVDSKAFLFLDKKGIVMGYHTDLPGLSSLSSRIQMIQLLKAIVCVQELLLHNTILMADPYRQQLDKLTIKIAKQHTNLGAIRLPPDNVGPHIARKMRKRRDS</sequence>
<evidence type="ECO:0000313" key="1">
    <source>
        <dbReference type="EMBL" id="EYC24789.1"/>
    </source>
</evidence>
<organism evidence="1 2">
    <name type="scientific">Ancylostoma ceylanicum</name>
    <dbReference type="NCBI Taxonomy" id="53326"/>
    <lineage>
        <taxon>Eukaryota</taxon>
        <taxon>Metazoa</taxon>
        <taxon>Ecdysozoa</taxon>
        <taxon>Nematoda</taxon>
        <taxon>Chromadorea</taxon>
        <taxon>Rhabditida</taxon>
        <taxon>Rhabditina</taxon>
        <taxon>Rhabditomorpha</taxon>
        <taxon>Strongyloidea</taxon>
        <taxon>Ancylostomatidae</taxon>
        <taxon>Ancylostomatinae</taxon>
        <taxon>Ancylostoma</taxon>
    </lineage>
</organism>
<name>A0A016VAT8_9BILA</name>
<dbReference type="EMBL" id="JARK01001349">
    <property type="protein sequence ID" value="EYC24789.1"/>
    <property type="molecule type" value="Genomic_DNA"/>
</dbReference>
<proteinExistence type="predicted"/>
<comment type="caution">
    <text evidence="1">The sequence shown here is derived from an EMBL/GenBank/DDBJ whole genome shotgun (WGS) entry which is preliminary data.</text>
</comment>
<keyword evidence="2" id="KW-1185">Reference proteome</keyword>
<evidence type="ECO:0000313" key="2">
    <source>
        <dbReference type="Proteomes" id="UP000024635"/>
    </source>
</evidence>
<dbReference type="AlphaFoldDB" id="A0A016VAT8"/>